<protein>
    <recommendedName>
        <fullName evidence="4">DUF3137 domain-containing protein</fullName>
    </recommendedName>
</protein>
<keyword evidence="1" id="KW-0472">Membrane</keyword>
<sequence>MNTQAPSIWPNARVASQSALQSSAQFPAQSAFWHTMPQPKSRYASDWRADWPIVAQPFDPQGNRAKGHHTTVVLYRITAGTLAVLLLLVALDLYAPFADAITIPQFVYVVAGLIPFTTFITALDYAYDDHLRSSMPQVPGYAITGRDIQRAYAGRIAISRLALSTPIIRHDPFEGDDLHYFFRFEVLPNDIGRLYFLPTAQVHSYTLYWSERSYDDVELRKRTMGAYCERGYGKPSMRALSSSVKAMRRLARRFDVDMRVRPCTLQIYGTRARLVVPPNAPQLEIGMQDARLGRQIDGTNPLLDTF</sequence>
<keyword evidence="3" id="KW-1185">Reference proteome</keyword>
<evidence type="ECO:0008006" key="4">
    <source>
        <dbReference type="Google" id="ProtNLM"/>
    </source>
</evidence>
<evidence type="ECO:0000256" key="1">
    <source>
        <dbReference type="SAM" id="Phobius"/>
    </source>
</evidence>
<dbReference type="EMBL" id="RQSP01000018">
    <property type="protein sequence ID" value="KAB5606886.1"/>
    <property type="molecule type" value="Genomic_DNA"/>
</dbReference>
<evidence type="ECO:0000313" key="2">
    <source>
        <dbReference type="EMBL" id="KAB5606886.1"/>
    </source>
</evidence>
<evidence type="ECO:0000313" key="3">
    <source>
        <dbReference type="Proteomes" id="UP000326336"/>
    </source>
</evidence>
<name>A0A5N5RHX6_9BIFI</name>
<gene>
    <name evidence="2" type="ORF">EHS19_06185</name>
</gene>
<feature type="transmembrane region" description="Helical" evidence="1">
    <location>
        <begin position="73"/>
        <end position="94"/>
    </location>
</feature>
<keyword evidence="1" id="KW-0812">Transmembrane</keyword>
<dbReference type="RefSeq" id="WP_151916908.1">
    <property type="nucleotide sequence ID" value="NZ_RQSP01000018.1"/>
</dbReference>
<keyword evidence="1" id="KW-1133">Transmembrane helix</keyword>
<reference evidence="2 3" key="1">
    <citation type="journal article" date="2019" name="Int. J. Syst. Evol. Microbiol.">
        <title>Bifidobacterium jacchi sp. nov., isolated from the faeces of a baby common marmoset (Callithrix jacchus).</title>
        <authorList>
            <person name="Modesto M."/>
            <person name="Watanabe K."/>
            <person name="Arita M."/>
            <person name="Satti M."/>
            <person name="Oki K."/>
            <person name="Sciavilla P."/>
            <person name="Patavino C."/>
            <person name="Camma C."/>
            <person name="Michelini S."/>
            <person name="Sgorbati B."/>
            <person name="Mattarelli P."/>
        </authorList>
    </citation>
    <scope>NUCLEOTIDE SEQUENCE [LARGE SCALE GENOMIC DNA]</scope>
    <source>
        <strain evidence="2 3">MRM 9.3</strain>
    </source>
</reference>
<comment type="caution">
    <text evidence="2">The sequence shown here is derived from an EMBL/GenBank/DDBJ whole genome shotgun (WGS) entry which is preliminary data.</text>
</comment>
<organism evidence="2 3">
    <name type="scientific">Bifidobacterium jacchi</name>
    <dbReference type="NCBI Taxonomy" id="2490545"/>
    <lineage>
        <taxon>Bacteria</taxon>
        <taxon>Bacillati</taxon>
        <taxon>Actinomycetota</taxon>
        <taxon>Actinomycetes</taxon>
        <taxon>Bifidobacteriales</taxon>
        <taxon>Bifidobacteriaceae</taxon>
        <taxon>Bifidobacterium</taxon>
    </lineage>
</organism>
<feature type="transmembrane region" description="Helical" evidence="1">
    <location>
        <begin position="106"/>
        <end position="127"/>
    </location>
</feature>
<proteinExistence type="predicted"/>
<accession>A0A5N5RHX6</accession>
<dbReference type="AlphaFoldDB" id="A0A5N5RHX6"/>
<dbReference type="OrthoDB" id="9833368at2"/>
<dbReference type="Proteomes" id="UP000326336">
    <property type="component" value="Unassembled WGS sequence"/>
</dbReference>